<dbReference type="InterPro" id="IPR036291">
    <property type="entry name" value="NAD(P)-bd_dom_sf"/>
</dbReference>
<dbReference type="Gene3D" id="3.40.50.720">
    <property type="entry name" value="NAD(P)-binding Rossmann-like Domain"/>
    <property type="match status" value="1"/>
</dbReference>
<sequence length="257" mass="29609">MEKLGIIGCGWLGEKIAKSAIYKYKIFSTTTSEEKLTTLKNQNFNPYLVKFSDHEDLDYENLFSNVDIIIITIPFSQRTPVTVLKQRFKNIIKFIGDFKGQLFLCSSTGIYPQVDEIVTENSIDENLLNQNIWTIEKLMKSTFPQINILRFGGLMGADRFFSKYYQNKEIAEPNQVVNHTHFEDICKVFLKLIDLKINGEPFNIVSPEHPTKIEVFNCQTKNICKKSDGEKSGKCVSSEKLINKINYKFIHPNPAKF</sequence>
<gene>
    <name evidence="1" type="ORF">SAMN05443292_0995</name>
</gene>
<evidence type="ECO:0000313" key="2">
    <source>
        <dbReference type="Proteomes" id="UP000198931"/>
    </source>
</evidence>
<dbReference type="SUPFAM" id="SSF51735">
    <property type="entry name" value="NAD(P)-binding Rossmann-fold domains"/>
    <property type="match status" value="1"/>
</dbReference>
<name>A0A1I3ECF4_9FLAO</name>
<evidence type="ECO:0000313" key="1">
    <source>
        <dbReference type="EMBL" id="SFH96625.1"/>
    </source>
</evidence>
<dbReference type="STRING" id="1125876.SAMN05443292_0995"/>
<evidence type="ECO:0008006" key="3">
    <source>
        <dbReference type="Google" id="ProtNLM"/>
    </source>
</evidence>
<accession>A0A1I3ECF4</accession>
<dbReference type="RefSeq" id="WP_090078998.1">
    <property type="nucleotide sequence ID" value="NZ_FOQT01000001.1"/>
</dbReference>
<keyword evidence="2" id="KW-1185">Reference proteome</keyword>
<dbReference type="EMBL" id="FOQT01000001">
    <property type="protein sequence ID" value="SFH96625.1"/>
    <property type="molecule type" value="Genomic_DNA"/>
</dbReference>
<dbReference type="OrthoDB" id="751203at2"/>
<organism evidence="1 2">
    <name type="scientific">Halpernia frigidisoli</name>
    <dbReference type="NCBI Taxonomy" id="1125876"/>
    <lineage>
        <taxon>Bacteria</taxon>
        <taxon>Pseudomonadati</taxon>
        <taxon>Bacteroidota</taxon>
        <taxon>Flavobacteriia</taxon>
        <taxon>Flavobacteriales</taxon>
        <taxon>Weeksellaceae</taxon>
        <taxon>Chryseobacterium group</taxon>
        <taxon>Halpernia</taxon>
    </lineage>
</organism>
<dbReference type="AlphaFoldDB" id="A0A1I3ECF4"/>
<protein>
    <recommendedName>
        <fullName evidence="3">Pyrroline-5-carboxylate reductase catalytic N-terminal domain-containing protein</fullName>
    </recommendedName>
</protein>
<proteinExistence type="predicted"/>
<reference evidence="1 2" key="1">
    <citation type="submission" date="2016-10" db="EMBL/GenBank/DDBJ databases">
        <authorList>
            <person name="de Groot N.N."/>
        </authorList>
    </citation>
    <scope>NUCLEOTIDE SEQUENCE [LARGE SCALE GENOMIC DNA]</scope>
    <source>
        <strain evidence="1 2">DSM 26000</strain>
    </source>
</reference>
<dbReference type="Proteomes" id="UP000198931">
    <property type="component" value="Unassembled WGS sequence"/>
</dbReference>